<dbReference type="InterPro" id="IPR029055">
    <property type="entry name" value="Ntn_hydrolases_N"/>
</dbReference>
<comment type="similarity">
    <text evidence="1">Belongs to the peptidase S45 family.</text>
</comment>
<sequence length="811" mass="88642">MPAEPAIARAWGRWCASGAVLIAALSLLMPHPARARGVSDEAMTAVARSIEIRRTTDDIPHIRANGWRDLGIGIGYVQAQDALCTLAESFVTNEGRRSLFFGAEQRPSVDSNVGRSKNIDSDFFFRAFVDDAAVARFQAEQPRELNDLAEGFAQGYNRWLREAQAHPRRHAHRACLGKKWVREISAQDIHRRMYASHLTAGYLQFLPDIVNASPDRVRATDAAVSGELRVRLANNLGPRAELGSNVIAWGQRATGGDGAVLLGNPHWYWGGPDRFYQMHLTIPGKLNVAGVGFLGVPLVMIGFNEHVAWSHTVSSARRFGLFQLELDPSDPRRYLVDGVSEPMQSRTVTVDVADEGGQARQVSRTLYTSRFGPVVDLGRMDSALGWSAQRALAVRDVNADNQRVYRNFLRWNLAGSLDEFIAIQRKEAAMPWVNTVAIGKGDGRVWYADIGAVPDVPDDHRQACNAPLAGAFAKFDPRTPFLDGSRSACIWHVDREAVQSGAMPAERLPSLLREDYVANMNDSYWLANVDQPLDGFPSLLGAAQSALHHRGRLGHQIAIDLLQRGARSSEELGRWAMQEALRSRAYSAEQFKLTLLDQACSRVGVPASAGRDAYTKACGVLRAWGNTGEAGDRGALLWDAFWDELEKIPEGNLYRTSFSIDAPLSTPAVPMPNDGGAGKALTSAIVALSAKGIPLDAATGSQRYVRSGGRRWPIYGGCGGAGYFTVACPEDGKDVLDANAVSNSYLQVVRFGETGVEAHTLLAHGQDELAVSNGRGSAPVARYSRKAWLRFPFNEADIQRDPQLTRAVLRP</sequence>
<evidence type="ECO:0000256" key="2">
    <source>
        <dbReference type="ARBA" id="ARBA00022729"/>
    </source>
</evidence>
<dbReference type="InterPro" id="IPR043146">
    <property type="entry name" value="Penicillin_amidase_N_B-knob"/>
</dbReference>
<organism evidence="5 6">
    <name type="scientific">Roseateles oligotrophus</name>
    <dbReference type="NCBI Taxonomy" id="1769250"/>
    <lineage>
        <taxon>Bacteria</taxon>
        <taxon>Pseudomonadati</taxon>
        <taxon>Pseudomonadota</taxon>
        <taxon>Betaproteobacteria</taxon>
        <taxon>Burkholderiales</taxon>
        <taxon>Sphaerotilaceae</taxon>
        <taxon>Roseateles</taxon>
    </lineage>
</organism>
<dbReference type="Gene3D" id="1.10.439.10">
    <property type="entry name" value="Penicillin Amidohydrolase, domain 1"/>
    <property type="match status" value="1"/>
</dbReference>
<dbReference type="GO" id="GO:0016811">
    <property type="term" value="F:hydrolase activity, acting on carbon-nitrogen (but not peptide) bonds, in linear amides"/>
    <property type="evidence" value="ECO:0007669"/>
    <property type="project" value="InterPro"/>
</dbReference>
<dbReference type="EC" id="3.5.1.97" evidence="5"/>
<dbReference type="AlphaFoldDB" id="A0A840LEB7"/>
<evidence type="ECO:0000313" key="6">
    <source>
        <dbReference type="Proteomes" id="UP000562027"/>
    </source>
</evidence>
<comment type="caution">
    <text evidence="5">The sequence shown here is derived from an EMBL/GenBank/DDBJ whole genome shotgun (WGS) entry which is preliminary data.</text>
</comment>
<name>A0A840LEB7_9BURK</name>
<dbReference type="GO" id="GO:0017000">
    <property type="term" value="P:antibiotic biosynthetic process"/>
    <property type="evidence" value="ECO:0007669"/>
    <property type="project" value="InterPro"/>
</dbReference>
<dbReference type="RefSeq" id="WP_246448416.1">
    <property type="nucleotide sequence ID" value="NZ_JACHLP010000005.1"/>
</dbReference>
<dbReference type="InterPro" id="IPR002692">
    <property type="entry name" value="S45"/>
</dbReference>
<dbReference type="InterPro" id="IPR023343">
    <property type="entry name" value="Penicillin_amidase_dom1"/>
</dbReference>
<proteinExistence type="inferred from homology"/>
<evidence type="ECO:0000256" key="1">
    <source>
        <dbReference type="ARBA" id="ARBA00006586"/>
    </source>
</evidence>
<evidence type="ECO:0000256" key="4">
    <source>
        <dbReference type="ARBA" id="ARBA00023145"/>
    </source>
</evidence>
<dbReference type="PANTHER" id="PTHR34218:SF3">
    <property type="entry name" value="ACYL-HOMOSERINE LACTONE ACYLASE PVDQ"/>
    <property type="match status" value="1"/>
</dbReference>
<protein>
    <submittedName>
        <fullName evidence="5">Acyl-homoserine-lactone acylase</fullName>
        <ecNumber evidence="5">3.5.1.97</ecNumber>
    </submittedName>
</protein>
<evidence type="ECO:0000313" key="5">
    <source>
        <dbReference type="EMBL" id="MBB4844409.1"/>
    </source>
</evidence>
<dbReference type="SUPFAM" id="SSF56235">
    <property type="entry name" value="N-terminal nucleophile aminohydrolases (Ntn hydrolases)"/>
    <property type="match status" value="1"/>
</dbReference>
<keyword evidence="6" id="KW-1185">Reference proteome</keyword>
<reference evidence="5 6" key="1">
    <citation type="submission" date="2020-08" db="EMBL/GenBank/DDBJ databases">
        <title>Functional genomics of gut bacteria from endangered species of beetles.</title>
        <authorList>
            <person name="Carlos-Shanley C."/>
        </authorList>
    </citation>
    <scope>NUCLEOTIDE SEQUENCE [LARGE SCALE GENOMIC DNA]</scope>
    <source>
        <strain evidence="5 6">S00239</strain>
    </source>
</reference>
<keyword evidence="4" id="KW-0865">Zymogen</keyword>
<dbReference type="Gene3D" id="2.30.120.10">
    <property type="match status" value="1"/>
</dbReference>
<keyword evidence="2" id="KW-0732">Signal</keyword>
<dbReference type="Gene3D" id="3.60.20.10">
    <property type="entry name" value="Glutamine Phosphoribosylpyrophosphate, subunit 1, domain 1"/>
    <property type="match status" value="1"/>
</dbReference>
<dbReference type="Gene3D" id="1.10.1400.10">
    <property type="match status" value="1"/>
</dbReference>
<dbReference type="Proteomes" id="UP000562027">
    <property type="component" value="Unassembled WGS sequence"/>
</dbReference>
<accession>A0A840LEB7</accession>
<keyword evidence="3 5" id="KW-0378">Hydrolase</keyword>
<dbReference type="PANTHER" id="PTHR34218">
    <property type="entry name" value="PEPTIDASE S45 PENICILLIN AMIDASE"/>
    <property type="match status" value="1"/>
</dbReference>
<gene>
    <name evidence="5" type="ORF">HNP55_002945</name>
</gene>
<dbReference type="Pfam" id="PF01804">
    <property type="entry name" value="Penicil_amidase"/>
    <property type="match status" value="1"/>
</dbReference>
<dbReference type="EMBL" id="JACHLP010000005">
    <property type="protein sequence ID" value="MBB4844409.1"/>
    <property type="molecule type" value="Genomic_DNA"/>
</dbReference>
<evidence type="ECO:0000256" key="3">
    <source>
        <dbReference type="ARBA" id="ARBA00022801"/>
    </source>
</evidence>
<dbReference type="InterPro" id="IPR043147">
    <property type="entry name" value="Penicillin_amidase_A-knob"/>
</dbReference>